<protein>
    <submittedName>
        <fullName evidence="3">Uncharacterized protein</fullName>
    </submittedName>
</protein>
<keyword evidence="2" id="KW-0472">Membrane</keyword>
<evidence type="ECO:0000313" key="3">
    <source>
        <dbReference type="EMBL" id="MFD1609885.1"/>
    </source>
</evidence>
<keyword evidence="4" id="KW-1185">Reference proteome</keyword>
<reference evidence="4" key="1">
    <citation type="journal article" date="2019" name="Int. J. Syst. Evol. Microbiol.">
        <title>The Global Catalogue of Microorganisms (GCM) 10K type strain sequencing project: providing services to taxonomists for standard genome sequencing and annotation.</title>
        <authorList>
            <consortium name="The Broad Institute Genomics Platform"/>
            <consortium name="The Broad Institute Genome Sequencing Center for Infectious Disease"/>
            <person name="Wu L."/>
            <person name="Ma J."/>
        </authorList>
    </citation>
    <scope>NUCLEOTIDE SEQUENCE [LARGE SCALE GENOMIC DNA]</scope>
    <source>
        <strain evidence="4">CGMCC 1.12376</strain>
    </source>
</reference>
<organism evidence="3 4">
    <name type="scientific">Oceanobacillus luteolus</name>
    <dbReference type="NCBI Taxonomy" id="1274358"/>
    <lineage>
        <taxon>Bacteria</taxon>
        <taxon>Bacillati</taxon>
        <taxon>Bacillota</taxon>
        <taxon>Bacilli</taxon>
        <taxon>Bacillales</taxon>
        <taxon>Bacillaceae</taxon>
        <taxon>Oceanobacillus</taxon>
    </lineage>
</organism>
<evidence type="ECO:0000256" key="1">
    <source>
        <dbReference type="SAM" id="MobiDB-lite"/>
    </source>
</evidence>
<feature type="compositionally biased region" description="Basic and acidic residues" evidence="1">
    <location>
        <begin position="86"/>
        <end position="109"/>
    </location>
</feature>
<dbReference type="RefSeq" id="WP_251510069.1">
    <property type="nucleotide sequence ID" value="NZ_JAMBON010000001.1"/>
</dbReference>
<evidence type="ECO:0000256" key="2">
    <source>
        <dbReference type="SAM" id="Phobius"/>
    </source>
</evidence>
<feature type="transmembrane region" description="Helical" evidence="2">
    <location>
        <begin position="6"/>
        <end position="27"/>
    </location>
</feature>
<dbReference type="EMBL" id="JBHUDE010000164">
    <property type="protein sequence ID" value="MFD1609885.1"/>
    <property type="molecule type" value="Genomic_DNA"/>
</dbReference>
<feature type="compositionally biased region" description="Basic and acidic residues" evidence="1">
    <location>
        <begin position="55"/>
        <end position="70"/>
    </location>
</feature>
<keyword evidence="2" id="KW-0812">Transmembrane</keyword>
<accession>A0ABW4HY74</accession>
<dbReference type="Proteomes" id="UP001597221">
    <property type="component" value="Unassembled WGS sequence"/>
</dbReference>
<gene>
    <name evidence="3" type="ORF">ACFSBH_19890</name>
</gene>
<feature type="region of interest" description="Disordered" evidence="1">
    <location>
        <begin position="33"/>
        <end position="114"/>
    </location>
</feature>
<comment type="caution">
    <text evidence="3">The sequence shown here is derived from an EMBL/GenBank/DDBJ whole genome shotgun (WGS) entry which is preliminary data.</text>
</comment>
<name>A0ABW4HY74_9BACI</name>
<sequence>MGFLDLILDNIFLIFIIISGIIGFLGSNKEEQKKKQRPVKTNTPQRQPVPAPSRTRTETKRPIESPRRQAEQPAKPQVTVADSIEAEQKAQMERLQERFGRSTSPDEKAVTSNQIGQDLTESGSLQPAKYFSEEQEILRKDIRKSLKNKGLINGIIMAEVLGKPRSLKPFESPTLERYKK</sequence>
<evidence type="ECO:0000313" key="4">
    <source>
        <dbReference type="Proteomes" id="UP001597221"/>
    </source>
</evidence>
<proteinExistence type="predicted"/>
<keyword evidence="2" id="KW-1133">Transmembrane helix</keyword>